<organism evidence="1 2">
    <name type="scientific">Sphingomonas leidyi</name>
    <dbReference type="NCBI Taxonomy" id="68569"/>
    <lineage>
        <taxon>Bacteria</taxon>
        <taxon>Pseudomonadati</taxon>
        <taxon>Pseudomonadota</taxon>
        <taxon>Alphaproteobacteria</taxon>
        <taxon>Sphingomonadales</taxon>
        <taxon>Sphingomonadaceae</taxon>
        <taxon>Sphingomonas</taxon>
    </lineage>
</organism>
<sequence>MRVPEAARLRTLKDENRRLKKLLAESMLDVSALKDLLGEN</sequence>
<dbReference type="EMBL" id="JAASQV010000001">
    <property type="protein sequence ID" value="NIJ64640.1"/>
    <property type="molecule type" value="Genomic_DNA"/>
</dbReference>
<name>A0A7X5UYI1_9SPHN</name>
<protein>
    <recommendedName>
        <fullName evidence="3">Transposase</fullName>
    </recommendedName>
</protein>
<evidence type="ECO:0008006" key="3">
    <source>
        <dbReference type="Google" id="ProtNLM"/>
    </source>
</evidence>
<comment type="caution">
    <text evidence="1">The sequence shown here is derived from an EMBL/GenBank/DDBJ whole genome shotgun (WGS) entry which is preliminary data.</text>
</comment>
<evidence type="ECO:0000313" key="2">
    <source>
        <dbReference type="Proteomes" id="UP000564677"/>
    </source>
</evidence>
<gene>
    <name evidence="1" type="ORF">FHR20_001571</name>
</gene>
<dbReference type="AlphaFoldDB" id="A0A7X5UYI1"/>
<evidence type="ECO:0000313" key="1">
    <source>
        <dbReference type="EMBL" id="NIJ64640.1"/>
    </source>
</evidence>
<accession>A0A7X5UYI1</accession>
<proteinExistence type="predicted"/>
<keyword evidence="2" id="KW-1185">Reference proteome</keyword>
<reference evidence="1 2" key="1">
    <citation type="submission" date="2020-03" db="EMBL/GenBank/DDBJ databases">
        <title>Genomic Encyclopedia of Type Strains, Phase IV (KMG-IV): sequencing the most valuable type-strain genomes for metagenomic binning, comparative biology and taxonomic classification.</title>
        <authorList>
            <person name="Goeker M."/>
        </authorList>
    </citation>
    <scope>NUCLEOTIDE SEQUENCE [LARGE SCALE GENOMIC DNA]</scope>
    <source>
        <strain evidence="1 2">DSM 4733</strain>
    </source>
</reference>
<dbReference type="Proteomes" id="UP000564677">
    <property type="component" value="Unassembled WGS sequence"/>
</dbReference>